<dbReference type="InterPro" id="IPR026881">
    <property type="entry name" value="WYL_dom"/>
</dbReference>
<feature type="domain" description="WYL" evidence="1">
    <location>
        <begin position="147"/>
        <end position="214"/>
    </location>
</feature>
<organism evidence="3 4">
    <name type="scientific">Thiohalocapsa halophila</name>
    <dbReference type="NCBI Taxonomy" id="69359"/>
    <lineage>
        <taxon>Bacteria</taxon>
        <taxon>Pseudomonadati</taxon>
        <taxon>Pseudomonadota</taxon>
        <taxon>Gammaproteobacteria</taxon>
        <taxon>Chromatiales</taxon>
        <taxon>Chromatiaceae</taxon>
        <taxon>Thiohalocapsa</taxon>
    </lineage>
</organism>
<accession>A0ABS1CIP2</accession>
<dbReference type="RefSeq" id="WP_200238557.1">
    <property type="nucleotide sequence ID" value="NZ_NRRV01000032.1"/>
</dbReference>
<dbReference type="InterPro" id="IPR051534">
    <property type="entry name" value="CBASS_pafABC_assoc_protein"/>
</dbReference>
<reference evidence="3 4" key="1">
    <citation type="journal article" date="2020" name="Microorganisms">
        <title>Osmotic Adaptation and Compatible Solute Biosynthesis of Phototrophic Bacteria as Revealed from Genome Analyses.</title>
        <authorList>
            <person name="Imhoff J.F."/>
            <person name="Rahn T."/>
            <person name="Kunzel S."/>
            <person name="Keller A."/>
            <person name="Neulinger S.C."/>
        </authorList>
    </citation>
    <scope>NUCLEOTIDE SEQUENCE [LARGE SCALE GENOMIC DNA]</scope>
    <source>
        <strain evidence="3 4">DSM 6210</strain>
    </source>
</reference>
<dbReference type="Pfam" id="PF13280">
    <property type="entry name" value="WYL"/>
    <property type="match status" value="1"/>
</dbReference>
<dbReference type="PROSITE" id="PS52050">
    <property type="entry name" value="WYL"/>
    <property type="match status" value="1"/>
</dbReference>
<sequence>MDRFDRIFELNRILQGARRPVPRKRLEAELECSRATVKRIIEDMRLYLNAPIVYDRDYNGYCYDQAEGGMYELPGLWFNASELHALLTVQQLLADVQPGLLEPMLKPLQQRIDGLLELQHAGSEGLQGRIRMLQMAARYNAEQGGAIFQTVAGALAQRRRLRIRYFSRWRESRAERDVSPQRLVHYRDNWYLDGWCHLREGLRTFAVDAIEGAETLETPATDVDAAALDSHFASSYGIFAGTPEHEAVLRFSATRARYVANERWHRDQQGRVLDDGRYELRVPYSNPAELIMDILKFGPEVEVVAPLALREAVAERLREALGLYADAAASAPPAALAVKLTDHAV</sequence>
<name>A0ABS1CIP2_9GAMM</name>
<protein>
    <submittedName>
        <fullName evidence="3">Transcriptional regulator</fullName>
    </submittedName>
</protein>
<feature type="domain" description="WCX" evidence="2">
    <location>
        <begin position="244"/>
        <end position="321"/>
    </location>
</feature>
<proteinExistence type="predicted"/>
<evidence type="ECO:0000313" key="4">
    <source>
        <dbReference type="Proteomes" id="UP000748752"/>
    </source>
</evidence>
<dbReference type="EMBL" id="NRRV01000032">
    <property type="protein sequence ID" value="MBK1631789.1"/>
    <property type="molecule type" value="Genomic_DNA"/>
</dbReference>
<evidence type="ECO:0000259" key="1">
    <source>
        <dbReference type="Pfam" id="PF13280"/>
    </source>
</evidence>
<dbReference type="PANTHER" id="PTHR34580">
    <property type="match status" value="1"/>
</dbReference>
<comment type="caution">
    <text evidence="3">The sequence shown here is derived from an EMBL/GenBank/DDBJ whole genome shotgun (WGS) entry which is preliminary data.</text>
</comment>
<keyword evidence="4" id="KW-1185">Reference proteome</keyword>
<dbReference type="InterPro" id="IPR057727">
    <property type="entry name" value="WCX_dom"/>
</dbReference>
<dbReference type="Proteomes" id="UP000748752">
    <property type="component" value="Unassembled WGS sequence"/>
</dbReference>
<dbReference type="Pfam" id="PF25583">
    <property type="entry name" value="WCX"/>
    <property type="match status" value="1"/>
</dbReference>
<dbReference type="PANTHER" id="PTHR34580:SF3">
    <property type="entry name" value="PROTEIN PAFB"/>
    <property type="match status" value="1"/>
</dbReference>
<evidence type="ECO:0000313" key="3">
    <source>
        <dbReference type="EMBL" id="MBK1631789.1"/>
    </source>
</evidence>
<gene>
    <name evidence="3" type="ORF">CKO31_13800</name>
</gene>
<evidence type="ECO:0000259" key="2">
    <source>
        <dbReference type="Pfam" id="PF25583"/>
    </source>
</evidence>